<dbReference type="InterPro" id="IPR002893">
    <property type="entry name" value="Znf_MYND"/>
</dbReference>
<name>A0A1M2VZG9_TRAPU</name>
<keyword evidence="2 4" id="KW-0863">Zinc-finger</keyword>
<dbReference type="PROSITE" id="PS50865">
    <property type="entry name" value="ZF_MYND_2"/>
    <property type="match status" value="1"/>
</dbReference>
<accession>A0A1M2VZG9</accession>
<evidence type="ECO:0000313" key="6">
    <source>
        <dbReference type="EMBL" id="OJT13007.1"/>
    </source>
</evidence>
<keyword evidence="7" id="KW-1185">Reference proteome</keyword>
<gene>
    <name evidence="6" type="ORF">TRAPUB_10416</name>
</gene>
<reference evidence="6 7" key="1">
    <citation type="submission" date="2016-10" db="EMBL/GenBank/DDBJ databases">
        <title>Genome sequence of the basidiomycete white-rot fungus Trametes pubescens.</title>
        <authorList>
            <person name="Makela M.R."/>
            <person name="Granchi Z."/>
            <person name="Peng M."/>
            <person name="De Vries R.P."/>
            <person name="Grigoriev I."/>
            <person name="Riley R."/>
            <person name="Hilden K."/>
        </authorList>
    </citation>
    <scope>NUCLEOTIDE SEQUENCE [LARGE SCALE GENOMIC DNA]</scope>
    <source>
        <strain evidence="6 7">FBCC735</strain>
    </source>
</reference>
<keyword evidence="1" id="KW-0479">Metal-binding</keyword>
<sequence length="321" mass="35749">MAPNSHPLQTTFRTPDTGLIRNKDGLCRNCDKKPARGEHFRKCTGCQLALYCSDACQQEDWGRHKHCNFLQESADEIRGLQADANEEELAILEEKLALRSRLRDYTEAHRLSFRFIVAAQLYLAGAASTPLADDPKVLVVPLRPRPHDDGPSSLDPARAFTAGKGMLLPLTRVLEDSAKSGTRLSEAYAASAGYRERLAAKEAAGNPWFTGLLPVLYRAALGVTTMEFFPQCRPDAPFRGEVTAASERQQVATYSRFIELGVLLRPDPTVSGETTYVPGYLKKAGSRWKWTPLFSTSEWQRTPVAGRQTLLETKLELVRRV</sequence>
<evidence type="ECO:0000256" key="2">
    <source>
        <dbReference type="ARBA" id="ARBA00022771"/>
    </source>
</evidence>
<organism evidence="6 7">
    <name type="scientific">Trametes pubescens</name>
    <name type="common">White-rot fungus</name>
    <dbReference type="NCBI Taxonomy" id="154538"/>
    <lineage>
        <taxon>Eukaryota</taxon>
        <taxon>Fungi</taxon>
        <taxon>Dikarya</taxon>
        <taxon>Basidiomycota</taxon>
        <taxon>Agaricomycotina</taxon>
        <taxon>Agaricomycetes</taxon>
        <taxon>Polyporales</taxon>
        <taxon>Polyporaceae</taxon>
        <taxon>Trametes</taxon>
    </lineage>
</organism>
<protein>
    <recommendedName>
        <fullName evidence="5">MYND-type domain-containing protein</fullName>
    </recommendedName>
</protein>
<dbReference type="GO" id="GO:0008270">
    <property type="term" value="F:zinc ion binding"/>
    <property type="evidence" value="ECO:0007669"/>
    <property type="project" value="UniProtKB-KW"/>
</dbReference>
<dbReference type="Pfam" id="PF01753">
    <property type="entry name" value="zf-MYND"/>
    <property type="match status" value="1"/>
</dbReference>
<evidence type="ECO:0000256" key="3">
    <source>
        <dbReference type="ARBA" id="ARBA00022833"/>
    </source>
</evidence>
<dbReference type="Proteomes" id="UP000184267">
    <property type="component" value="Unassembled WGS sequence"/>
</dbReference>
<dbReference type="SUPFAM" id="SSF144232">
    <property type="entry name" value="HIT/MYND zinc finger-like"/>
    <property type="match status" value="1"/>
</dbReference>
<evidence type="ECO:0000256" key="4">
    <source>
        <dbReference type="PROSITE-ProRule" id="PRU00134"/>
    </source>
</evidence>
<comment type="caution">
    <text evidence="6">The sequence shown here is derived from an EMBL/GenBank/DDBJ whole genome shotgun (WGS) entry which is preliminary data.</text>
</comment>
<dbReference type="EMBL" id="MNAD01000440">
    <property type="protein sequence ID" value="OJT13007.1"/>
    <property type="molecule type" value="Genomic_DNA"/>
</dbReference>
<evidence type="ECO:0000313" key="7">
    <source>
        <dbReference type="Proteomes" id="UP000184267"/>
    </source>
</evidence>
<keyword evidence="3" id="KW-0862">Zinc</keyword>
<dbReference type="AlphaFoldDB" id="A0A1M2VZG9"/>
<feature type="domain" description="MYND-type" evidence="5">
    <location>
        <begin position="27"/>
        <end position="68"/>
    </location>
</feature>
<evidence type="ECO:0000256" key="1">
    <source>
        <dbReference type="ARBA" id="ARBA00022723"/>
    </source>
</evidence>
<proteinExistence type="predicted"/>
<dbReference type="OMA" id="GCQLALY"/>
<dbReference type="OrthoDB" id="2727672at2759"/>
<dbReference type="Gene3D" id="6.10.140.2220">
    <property type="match status" value="1"/>
</dbReference>
<evidence type="ECO:0000259" key="5">
    <source>
        <dbReference type="PROSITE" id="PS50865"/>
    </source>
</evidence>
<dbReference type="STRING" id="154538.A0A1M2VZG9"/>